<feature type="binding site" evidence="6">
    <location>
        <position position="103"/>
    </location>
    <ligand>
        <name>FMN</name>
        <dbReference type="ChEBI" id="CHEBI:58210"/>
    </ligand>
</feature>
<dbReference type="Proteomes" id="UP000282957">
    <property type="component" value="Unassembled WGS sequence"/>
</dbReference>
<dbReference type="RefSeq" id="WP_127789090.1">
    <property type="nucleotide sequence ID" value="NZ_SACL01000007.1"/>
</dbReference>
<feature type="binding site" evidence="6">
    <location>
        <position position="157"/>
    </location>
    <ligand>
        <name>FMN</name>
        <dbReference type="ChEBI" id="CHEBI:58210"/>
    </ligand>
</feature>
<evidence type="ECO:0000259" key="7">
    <source>
        <dbReference type="Pfam" id="PF00296"/>
    </source>
</evidence>
<feature type="domain" description="Luciferase-like" evidence="7">
    <location>
        <begin position="22"/>
        <end position="383"/>
    </location>
</feature>
<keyword evidence="1 6" id="KW-0285">Flavoprotein</keyword>
<dbReference type="CDD" id="cd01095">
    <property type="entry name" value="Nitrilotriacetate_monoxgenase"/>
    <property type="match status" value="1"/>
</dbReference>
<evidence type="ECO:0000256" key="6">
    <source>
        <dbReference type="PIRSR" id="PIRSR000337-1"/>
    </source>
</evidence>
<feature type="binding site" evidence="6">
    <location>
        <position position="228"/>
    </location>
    <ligand>
        <name>FMN</name>
        <dbReference type="ChEBI" id="CHEBI:58210"/>
    </ligand>
</feature>
<dbReference type="GO" id="GO:0004497">
    <property type="term" value="F:monooxygenase activity"/>
    <property type="evidence" value="ECO:0007669"/>
    <property type="project" value="UniProtKB-KW"/>
</dbReference>
<keyword evidence="2 6" id="KW-0288">FMN</keyword>
<evidence type="ECO:0000313" key="9">
    <source>
        <dbReference type="Proteomes" id="UP000282957"/>
    </source>
</evidence>
<evidence type="ECO:0000256" key="3">
    <source>
        <dbReference type="ARBA" id="ARBA00023002"/>
    </source>
</evidence>
<comment type="similarity">
    <text evidence="5">Belongs to the NtaA/SnaA/DszA monooxygenase family.</text>
</comment>
<dbReference type="NCBIfam" id="TIGR03860">
    <property type="entry name" value="FMN_nitrolo"/>
    <property type="match status" value="1"/>
</dbReference>
<dbReference type="InterPro" id="IPR011251">
    <property type="entry name" value="Luciferase-like_dom"/>
</dbReference>
<dbReference type="Gene3D" id="3.20.20.30">
    <property type="entry name" value="Luciferase-like domain"/>
    <property type="match status" value="1"/>
</dbReference>
<comment type="caution">
    <text evidence="8">The sequence shown here is derived from an EMBL/GenBank/DDBJ whole genome shotgun (WGS) entry which is preliminary data.</text>
</comment>
<gene>
    <name evidence="8" type="ORF">EOD42_18650</name>
</gene>
<evidence type="ECO:0000256" key="1">
    <source>
        <dbReference type="ARBA" id="ARBA00022630"/>
    </source>
</evidence>
<dbReference type="SUPFAM" id="SSF51679">
    <property type="entry name" value="Bacterial luciferase-like"/>
    <property type="match status" value="1"/>
</dbReference>
<evidence type="ECO:0000256" key="5">
    <source>
        <dbReference type="ARBA" id="ARBA00033748"/>
    </source>
</evidence>
<evidence type="ECO:0000256" key="4">
    <source>
        <dbReference type="ARBA" id="ARBA00023033"/>
    </source>
</evidence>
<dbReference type="PIRSF" id="PIRSF000337">
    <property type="entry name" value="NTA_MOA"/>
    <property type="match status" value="1"/>
</dbReference>
<name>A0A437M3R4_9PROT</name>
<feature type="binding site" evidence="6">
    <location>
        <position position="227"/>
    </location>
    <ligand>
        <name>FMN</name>
        <dbReference type="ChEBI" id="CHEBI:58210"/>
    </ligand>
</feature>
<keyword evidence="4" id="KW-0503">Monooxygenase</keyword>
<reference evidence="8 9" key="1">
    <citation type="submission" date="2019-01" db="EMBL/GenBank/DDBJ databases">
        <authorList>
            <person name="Chen W.-M."/>
        </authorList>
    </citation>
    <scope>NUCLEOTIDE SEQUENCE [LARGE SCALE GENOMIC DNA]</scope>
    <source>
        <strain evidence="8 9">CCP-6</strain>
    </source>
</reference>
<protein>
    <submittedName>
        <fullName evidence="8">LLM class flavin-dependent oxidoreductase</fullName>
    </submittedName>
</protein>
<dbReference type="Pfam" id="PF00296">
    <property type="entry name" value="Bac_luciferase"/>
    <property type="match status" value="1"/>
</dbReference>
<accession>A0A437M3R4</accession>
<feature type="binding site" evidence="6">
    <location>
        <position position="57"/>
    </location>
    <ligand>
        <name>FMN</name>
        <dbReference type="ChEBI" id="CHEBI:58210"/>
    </ligand>
</feature>
<evidence type="ECO:0000256" key="2">
    <source>
        <dbReference type="ARBA" id="ARBA00022643"/>
    </source>
</evidence>
<keyword evidence="9" id="KW-1185">Reference proteome</keyword>
<proteinExistence type="inferred from homology"/>
<keyword evidence="3" id="KW-0560">Oxidoreductase</keyword>
<dbReference type="AlphaFoldDB" id="A0A437M3R4"/>
<dbReference type="OrthoDB" id="6752030at2"/>
<sequence length="433" mass="47868">MPHMHLVAYLKAGPNTSYPSSWRHPASTLDDLFSYDRWEHMARTMEAGLFDGCFFADGLGIPDLYKGGYDDYLGRGGQLTLVDPMVLLPIMARATKHLGLGVTLSTSFMAPYVIARYLASLDLMSGGRAAWNVVTTGRDFEARNCGFDGLAPKDQRYDMADEVLEACDGLWRSWEDEALVLDRESGRFADPTKVHRVNYKGRYVSTEGPLTIPRSPQVRPVLMQAGSSPRGRQFAARWAEAIFCTPATKADAKAYRDDLHARMDAIGRPRAECAVLPSVSLVLGETESIAREKAAHLESLVDPELVIASSSWSVVADLSRIDTPEAMDTPGSNQGVQGHRDRMMQVAKDKGISFAEAVRRPRALLAGTPAQVADMMEDWFTGGACDGFILPPTLWPGTFEDVARMLVPELQRRGIYRKAYKGKTMRENLRDQG</sequence>
<dbReference type="InterPro" id="IPR036661">
    <property type="entry name" value="Luciferase-like_sf"/>
</dbReference>
<evidence type="ECO:0000313" key="8">
    <source>
        <dbReference type="EMBL" id="RVT92236.1"/>
    </source>
</evidence>
<dbReference type="PANTHER" id="PTHR30011">
    <property type="entry name" value="ALKANESULFONATE MONOOXYGENASE-RELATED"/>
    <property type="match status" value="1"/>
</dbReference>
<dbReference type="InterPro" id="IPR051260">
    <property type="entry name" value="Diverse_substr_monoxygenases"/>
</dbReference>
<dbReference type="GO" id="GO:0016705">
    <property type="term" value="F:oxidoreductase activity, acting on paired donors, with incorporation or reduction of molecular oxygen"/>
    <property type="evidence" value="ECO:0007669"/>
    <property type="project" value="InterPro"/>
</dbReference>
<dbReference type="EMBL" id="SACL01000007">
    <property type="protein sequence ID" value="RVT92236.1"/>
    <property type="molecule type" value="Genomic_DNA"/>
</dbReference>
<dbReference type="InterPro" id="IPR016215">
    <property type="entry name" value="NTA_MOA"/>
</dbReference>
<dbReference type="PANTHER" id="PTHR30011:SF16">
    <property type="entry name" value="C2H2 FINGER DOMAIN TRANSCRIPTION FACTOR (EUROFUNG)-RELATED"/>
    <property type="match status" value="1"/>
</dbReference>
<organism evidence="8 9">
    <name type="scientific">Rhodovarius crocodyli</name>
    <dbReference type="NCBI Taxonomy" id="1979269"/>
    <lineage>
        <taxon>Bacteria</taxon>
        <taxon>Pseudomonadati</taxon>
        <taxon>Pseudomonadota</taxon>
        <taxon>Alphaproteobacteria</taxon>
        <taxon>Acetobacterales</taxon>
        <taxon>Roseomonadaceae</taxon>
        <taxon>Rhodovarius</taxon>
    </lineage>
</organism>